<dbReference type="STRING" id="1036672.TKWG_09500"/>
<sequence length="65" mass="6714">MFDTEAEAGNRICPFYQIPAFRRLPGPQFAAARATVCQQAVGAVLAGAGRTVAPPAAIRPGSEVA</sequence>
<proteinExistence type="predicted"/>
<protein>
    <submittedName>
        <fullName evidence="1">Uncharacterized protein</fullName>
    </submittedName>
</protein>
<organism evidence="1 2">
    <name type="scientific">Advenella kashmirensis (strain DSM 17095 / LMG 22695 / WT001)</name>
    <name type="common">Tetrathiobacter kashmirensis</name>
    <dbReference type="NCBI Taxonomy" id="1036672"/>
    <lineage>
        <taxon>Bacteria</taxon>
        <taxon>Pseudomonadati</taxon>
        <taxon>Pseudomonadota</taxon>
        <taxon>Betaproteobacteria</taxon>
        <taxon>Burkholderiales</taxon>
        <taxon>Alcaligenaceae</taxon>
    </lineage>
</organism>
<evidence type="ECO:0000313" key="1">
    <source>
        <dbReference type="EMBL" id="AFK62220.1"/>
    </source>
</evidence>
<dbReference type="AlphaFoldDB" id="I3UB32"/>
<dbReference type="HOGENOM" id="CLU_2839895_0_0_4"/>
<reference evidence="2" key="2">
    <citation type="journal article" date="2013" name="PLoS ONE">
        <title>Genome implosion elicits host-confinement in Alcaligenaceae: evidence from the comparative genomics of Tetrathiobacter kashmirensis, a pathogen in the making.</title>
        <authorList>
            <person name="Ghosh W."/>
            <person name="Alam M."/>
            <person name="Roy C."/>
            <person name="Pyne P."/>
            <person name="George A."/>
            <person name="Chakraborty R."/>
            <person name="Majumder S."/>
            <person name="Agarwal A."/>
            <person name="Chakraborty S."/>
            <person name="Majumdar S."/>
            <person name="Gupta S.K."/>
        </authorList>
    </citation>
    <scope>NUCLEOTIDE SEQUENCE [LARGE SCALE GENOMIC DNA]</scope>
    <source>
        <strain evidence="2">WT001</strain>
    </source>
</reference>
<evidence type="ECO:0000313" key="2">
    <source>
        <dbReference type="Proteomes" id="UP000005267"/>
    </source>
</evidence>
<dbReference type="EMBL" id="CP003555">
    <property type="protein sequence ID" value="AFK62220.1"/>
    <property type="molecule type" value="Genomic_DNA"/>
</dbReference>
<keyword evidence="2" id="KW-1185">Reference proteome</keyword>
<accession>I3UB32</accession>
<reference evidence="1 2" key="1">
    <citation type="journal article" date="2011" name="J. Bacteriol.">
        <title>Whole-genome shotgun sequencing of the sulfur-oxidizing chemoautotroph Tetrathiobacter kashmirensis.</title>
        <authorList>
            <person name="Ghosh W."/>
            <person name="George A."/>
            <person name="Agarwal A."/>
            <person name="Raj P."/>
            <person name="Alam M."/>
            <person name="Pyne P."/>
            <person name="Das Gupta S.K."/>
        </authorList>
    </citation>
    <scope>NUCLEOTIDE SEQUENCE [LARGE SCALE GENOMIC DNA]</scope>
    <source>
        <strain evidence="1 2">WT001</strain>
    </source>
</reference>
<dbReference type="KEGG" id="aka:TKWG_09500"/>
<name>I3UB32_ADVKW</name>
<dbReference type="Proteomes" id="UP000005267">
    <property type="component" value="Chromosome"/>
</dbReference>
<gene>
    <name evidence="1" type="ordered locus">TKWG_09500</name>
</gene>